<name>A0A1B3B1P2_9CAUD</name>
<dbReference type="GeneID" id="29078324"/>
<evidence type="ECO:0000256" key="1">
    <source>
        <dbReference type="SAM" id="MobiDB-lite"/>
    </source>
</evidence>
<gene>
    <name evidence="2" type="primary">57</name>
    <name evidence="2" type="ORF">SEA_TERAPIN_57</name>
</gene>
<dbReference type="InterPro" id="IPR027417">
    <property type="entry name" value="P-loop_NTPase"/>
</dbReference>
<dbReference type="EMBL" id="KX557285">
    <property type="protein sequence ID" value="AOE44869.1"/>
    <property type="molecule type" value="Genomic_DNA"/>
</dbReference>
<organism evidence="2 3">
    <name type="scientific">Gordonia phage Terapin</name>
    <dbReference type="NCBI Taxonomy" id="1887654"/>
    <lineage>
        <taxon>Viruses</taxon>
        <taxon>Duplodnaviria</taxon>
        <taxon>Heunggongvirae</taxon>
        <taxon>Uroviricota</taxon>
        <taxon>Caudoviricetes</taxon>
        <taxon>Terapinvirus</taxon>
        <taxon>Terapinvirus terapin</taxon>
    </lineage>
</organism>
<protein>
    <submittedName>
        <fullName evidence="2">RecA-like recombinase</fullName>
    </submittedName>
</protein>
<feature type="compositionally biased region" description="Basic and acidic residues" evidence="1">
    <location>
        <begin position="290"/>
        <end position="300"/>
    </location>
</feature>
<feature type="compositionally biased region" description="Low complexity" evidence="1">
    <location>
        <begin position="271"/>
        <end position="289"/>
    </location>
</feature>
<dbReference type="KEGG" id="vg:29078324"/>
<reference evidence="2 3" key="1">
    <citation type="submission" date="2016-07" db="EMBL/GenBank/DDBJ databases">
        <authorList>
            <person name="Montgomery M.T."/>
            <person name="Pope W.H."/>
            <person name="Garlena R.A."/>
            <person name="Russell D.A."/>
            <person name="Jacobs-Sera D."/>
            <person name="Hendrix R.W."/>
            <person name="Hatfull G.F."/>
        </authorList>
    </citation>
    <scope>NUCLEOTIDE SEQUENCE [LARGE SCALE GENOMIC DNA]</scope>
</reference>
<accession>A0A1B3B1P2</accession>
<proteinExistence type="predicted"/>
<evidence type="ECO:0000313" key="2">
    <source>
        <dbReference type="EMBL" id="AOE44869.1"/>
    </source>
</evidence>
<dbReference type="RefSeq" id="YP_009277796.1">
    <property type="nucleotide sequence ID" value="NC_031001.1"/>
</dbReference>
<keyword evidence="3" id="KW-1185">Reference proteome</keyword>
<dbReference type="Pfam" id="PF13479">
    <property type="entry name" value="AAA_24"/>
    <property type="match status" value="1"/>
</dbReference>
<dbReference type="Proteomes" id="UP000204083">
    <property type="component" value="Segment"/>
</dbReference>
<dbReference type="OrthoDB" id="11614at10239"/>
<evidence type="ECO:0000313" key="3">
    <source>
        <dbReference type="Proteomes" id="UP000204083"/>
    </source>
</evidence>
<dbReference type="SUPFAM" id="SSF52540">
    <property type="entry name" value="P-loop containing nucleoside triphosphate hydrolases"/>
    <property type="match status" value="1"/>
</dbReference>
<sequence>MALAPQIIGLDEDDDYVNLMVYGKPGSGKTVLGGSDDRVLFLAPEDDGTISAKRQGSKARKWPIDDWNDLADACEWVEENMEEVQATFDWIVVDSITFMQKLLMRRILEDAVEENPERNPDVPAMQDWQVYQNRFLRFVQMINSWPINVLWTALVRDEEDEEENPILVPDIQGKGYQMAMTVASYMTSFGNLRVEMRKVKKDGAFVKDSDGEYVKKPHRVIIWQDQGNIQGKDRTNVLAPKTQDVTLKQIRQLITGEITRDDLKPKRPAAKKAAPAAKKAASAARTKASTTEKESPKEDSVGTQEGDDN</sequence>
<feature type="region of interest" description="Disordered" evidence="1">
    <location>
        <begin position="258"/>
        <end position="309"/>
    </location>
</feature>